<dbReference type="Gene3D" id="3.40.50.720">
    <property type="entry name" value="NAD(P)-binding Rossmann-like Domain"/>
    <property type="match status" value="1"/>
</dbReference>
<comment type="similarity">
    <text evidence="1">Belongs to the short-chain dehydrogenases/reductases (SDR) family.</text>
</comment>
<proteinExistence type="inferred from homology"/>
<dbReference type="PRINTS" id="PR00081">
    <property type="entry name" value="GDHRDH"/>
</dbReference>
<dbReference type="InterPro" id="IPR036291">
    <property type="entry name" value="NAD(P)-bd_dom_sf"/>
</dbReference>
<comment type="caution">
    <text evidence="3">The sequence shown here is derived from an EMBL/GenBank/DDBJ whole genome shotgun (WGS) entry which is preliminary data.</text>
</comment>
<dbReference type="SUPFAM" id="SSF51735">
    <property type="entry name" value="NAD(P)-binding Rossmann-fold domains"/>
    <property type="match status" value="1"/>
</dbReference>
<evidence type="ECO:0000256" key="1">
    <source>
        <dbReference type="ARBA" id="ARBA00006484"/>
    </source>
</evidence>
<dbReference type="InterPro" id="IPR002347">
    <property type="entry name" value="SDR_fam"/>
</dbReference>
<gene>
    <name evidence="3" type="ORF">JR316_000830</name>
</gene>
<accession>A0A8H7Y7I5</accession>
<sequence>MPSIDDSKCILVTGATSGIGRALALNLARLPSRPKVIATGRRKERLEELEKADLHAVSFDLSVNLETMKKNMDELIAHFPELDTIILNAGIQHIFHFKKGIELSSIVEEFNVNYLSVVSLITYILPHFLKLSEQGRPSFIITVTSGLAIVPNPMMPNYCASKEDP</sequence>
<evidence type="ECO:0000256" key="2">
    <source>
        <dbReference type="ARBA" id="ARBA00023002"/>
    </source>
</evidence>
<dbReference type="PANTHER" id="PTHR43669">
    <property type="entry name" value="5-KETO-D-GLUCONATE 5-REDUCTASE"/>
    <property type="match status" value="1"/>
</dbReference>
<dbReference type="Pfam" id="PF00106">
    <property type="entry name" value="adh_short"/>
    <property type="match status" value="1"/>
</dbReference>
<name>A0A8H7Y7I5_PSICU</name>
<organism evidence="3">
    <name type="scientific">Psilocybe cubensis</name>
    <name type="common">Psychedelic mushroom</name>
    <name type="synonym">Stropharia cubensis</name>
    <dbReference type="NCBI Taxonomy" id="181762"/>
    <lineage>
        <taxon>Eukaryota</taxon>
        <taxon>Fungi</taxon>
        <taxon>Dikarya</taxon>
        <taxon>Basidiomycota</taxon>
        <taxon>Agaricomycotina</taxon>
        <taxon>Agaricomycetes</taxon>
        <taxon>Agaricomycetidae</taxon>
        <taxon>Agaricales</taxon>
        <taxon>Agaricineae</taxon>
        <taxon>Strophariaceae</taxon>
        <taxon>Psilocybe</taxon>
    </lineage>
</organism>
<dbReference type="EMBL" id="JAFIQS010000001">
    <property type="protein sequence ID" value="KAG5174172.1"/>
    <property type="molecule type" value="Genomic_DNA"/>
</dbReference>
<reference evidence="3" key="1">
    <citation type="submission" date="2021-02" db="EMBL/GenBank/DDBJ databases">
        <title>Psilocybe cubensis genome.</title>
        <authorList>
            <person name="Mckernan K.J."/>
            <person name="Crawford S."/>
            <person name="Trippe A."/>
            <person name="Kane L.T."/>
            <person name="Mclaughlin S."/>
        </authorList>
    </citation>
    <scope>NUCLEOTIDE SEQUENCE [LARGE SCALE GENOMIC DNA]</scope>
    <source>
        <strain evidence="3">MGC-MH-2018</strain>
    </source>
</reference>
<protein>
    <submittedName>
        <fullName evidence="3">Uncharacterized protein</fullName>
    </submittedName>
</protein>
<evidence type="ECO:0000313" key="3">
    <source>
        <dbReference type="EMBL" id="KAG5174172.1"/>
    </source>
</evidence>
<keyword evidence="2" id="KW-0560">Oxidoreductase</keyword>
<dbReference type="AlphaFoldDB" id="A0A8H7Y7I5"/>
<dbReference type="PANTHER" id="PTHR43669:SF11">
    <property type="entry name" value="SHORT-CHAIN DEHYDROGENASE_OXIDOREDUCTASE"/>
    <property type="match status" value="1"/>
</dbReference>
<dbReference type="GO" id="GO:0016491">
    <property type="term" value="F:oxidoreductase activity"/>
    <property type="evidence" value="ECO:0007669"/>
    <property type="project" value="UniProtKB-KW"/>
</dbReference>
<dbReference type="OrthoDB" id="37659at2759"/>